<evidence type="ECO:0000313" key="3">
    <source>
        <dbReference type="Proteomes" id="UP000029736"/>
    </source>
</evidence>
<proteinExistence type="predicted"/>
<comment type="caution">
    <text evidence="2">The sequence shown here is derived from an EMBL/GenBank/DDBJ whole genome shotgun (WGS) entry which is preliminary data.</text>
</comment>
<evidence type="ECO:0000313" key="2">
    <source>
        <dbReference type="EMBL" id="KGE85162.1"/>
    </source>
</evidence>
<feature type="domain" description="Secretion system C-terminal sorting" evidence="1">
    <location>
        <begin position="594"/>
        <end position="659"/>
    </location>
</feature>
<keyword evidence="3" id="KW-1185">Reference proteome</keyword>
<dbReference type="Pfam" id="PF18962">
    <property type="entry name" value="Por_Secre_tail"/>
    <property type="match status" value="1"/>
</dbReference>
<name>A0A098S1W9_9BACT</name>
<dbReference type="STRING" id="1524460.IX84_29220"/>
<protein>
    <recommendedName>
        <fullName evidence="1">Secretion system C-terminal sorting domain-containing protein</fullName>
    </recommendedName>
</protein>
<dbReference type="InterPro" id="IPR026444">
    <property type="entry name" value="Secre_tail"/>
</dbReference>
<organism evidence="2 3">
    <name type="scientific">Phaeodactylibacter xiamenensis</name>
    <dbReference type="NCBI Taxonomy" id="1524460"/>
    <lineage>
        <taxon>Bacteria</taxon>
        <taxon>Pseudomonadati</taxon>
        <taxon>Bacteroidota</taxon>
        <taxon>Saprospiria</taxon>
        <taxon>Saprospirales</taxon>
        <taxon>Haliscomenobacteraceae</taxon>
        <taxon>Phaeodactylibacter</taxon>
    </lineage>
</organism>
<gene>
    <name evidence="2" type="ORF">IX84_29220</name>
</gene>
<dbReference type="Proteomes" id="UP000029736">
    <property type="component" value="Unassembled WGS sequence"/>
</dbReference>
<dbReference type="EMBL" id="JPOS01000092">
    <property type="protein sequence ID" value="KGE85162.1"/>
    <property type="molecule type" value="Genomic_DNA"/>
</dbReference>
<accession>A0A098S1W9</accession>
<sequence>MVRRGGRLHVNGGYLTRCEDTGYWDGIVVEGNKNLPQPNLFAVPGPNEAGILRSSNGAVIEWARHAISANTYNPWWDDTYRGGLVYCTDTEFLNNFRSASFMSYDFINNSRFIDCNFDITDPSASPNLGGVSIWETDGIEFNSSDFSQMTNFAIEAVDAGMSIINGCTFNSCGQGINSEVTYPFSSGAGLYVGPGGGAQNEFHLFNPQLGIMLSTSESRGIQDALIEQNRFNGGDGVWLAGLNNAVIRENVFRDNSGNMFGVYGDDTGNGTVEITCNDMLDNGIFLPVLFTGENDMSFITRNFFFSNYGNITLDGSQVATNIALLQGAPGDPARNCFTNGSTEHIWTFGTTTTFRYFHLANPCETPQSSTLTGTTNNFLPVGTFQNVEESCYLFLRNPKEPPFGYGDYSEAKQLYNDLKSASNNNPEDAELKYAVLQAQEQMERIAHWIINAGIDNEEFTADANLVFAEEMENTAYHRLEFGYRVRRGEFGQAEELLNNLAEEGDLTSSDGLFRAVQMINLQRLSEAEAAFTLSADQISTLEQVAAKSAPESSYARALLGLLLDRQFWPDYQLPLGVELPGTEANNTVPGLSIAPNPSSGAFTLDLGQYYAEPILIEIRDLAGRSIYSLEFPEGQRFEIDLSRQPTGLYFFEAVSEGERIGTLKGIVK</sequence>
<reference evidence="2 3" key="1">
    <citation type="journal article" date="2014" name="Int. J. Syst. Evol. Microbiol.">
        <title>Phaeodactylibacter xiamenensis gen. nov., sp. nov., a member of the family Saprospiraceae isolated from the marine alga Phaeodactylum tricornutum.</title>
        <authorList>
            <person name="Chen Z.Jr."/>
            <person name="Lei X."/>
            <person name="Lai Q."/>
            <person name="Li Y."/>
            <person name="Zhang B."/>
            <person name="Zhang J."/>
            <person name="Zhang H."/>
            <person name="Yang L."/>
            <person name="Zheng W."/>
            <person name="Tian Y."/>
            <person name="Yu Z."/>
            <person name="Xu H.Jr."/>
            <person name="Zheng T."/>
        </authorList>
    </citation>
    <scope>NUCLEOTIDE SEQUENCE [LARGE SCALE GENOMIC DNA]</scope>
    <source>
        <strain evidence="2 3">KD52</strain>
    </source>
</reference>
<dbReference type="AlphaFoldDB" id="A0A098S1W9"/>
<evidence type="ECO:0000259" key="1">
    <source>
        <dbReference type="Pfam" id="PF18962"/>
    </source>
</evidence>